<proteinExistence type="predicted"/>
<dbReference type="EMBL" id="JADNRY010001449">
    <property type="protein sequence ID" value="KAF9016394.1"/>
    <property type="molecule type" value="Genomic_DNA"/>
</dbReference>
<dbReference type="Proteomes" id="UP000772434">
    <property type="component" value="Unassembled WGS sequence"/>
</dbReference>
<evidence type="ECO:0000313" key="2">
    <source>
        <dbReference type="EMBL" id="KAF9016394.1"/>
    </source>
</evidence>
<organism evidence="2 3">
    <name type="scientific">Rhodocollybia butyracea</name>
    <dbReference type="NCBI Taxonomy" id="206335"/>
    <lineage>
        <taxon>Eukaryota</taxon>
        <taxon>Fungi</taxon>
        <taxon>Dikarya</taxon>
        <taxon>Basidiomycota</taxon>
        <taxon>Agaricomycotina</taxon>
        <taxon>Agaricomycetes</taxon>
        <taxon>Agaricomycetidae</taxon>
        <taxon>Agaricales</taxon>
        <taxon>Marasmiineae</taxon>
        <taxon>Omphalotaceae</taxon>
        <taxon>Rhodocollybia</taxon>
    </lineage>
</organism>
<keyword evidence="3" id="KW-1185">Reference proteome</keyword>
<dbReference type="InterPro" id="IPR041078">
    <property type="entry name" value="Plavaka"/>
</dbReference>
<dbReference type="InterPro" id="IPR049233">
    <property type="entry name" value="DUF6830"/>
</dbReference>
<dbReference type="AlphaFoldDB" id="A0A9P5NZM6"/>
<reference evidence="2" key="1">
    <citation type="submission" date="2020-11" db="EMBL/GenBank/DDBJ databases">
        <authorList>
            <consortium name="DOE Joint Genome Institute"/>
            <person name="Ahrendt S."/>
            <person name="Riley R."/>
            <person name="Andreopoulos W."/>
            <person name="Labutti K."/>
            <person name="Pangilinan J."/>
            <person name="Ruiz-Duenas F.J."/>
            <person name="Barrasa J.M."/>
            <person name="Sanchez-Garcia M."/>
            <person name="Camarero S."/>
            <person name="Miyauchi S."/>
            <person name="Serrano A."/>
            <person name="Linde D."/>
            <person name="Babiker R."/>
            <person name="Drula E."/>
            <person name="Ayuso-Fernandez I."/>
            <person name="Pacheco R."/>
            <person name="Padilla G."/>
            <person name="Ferreira P."/>
            <person name="Barriuso J."/>
            <person name="Kellner H."/>
            <person name="Castanera R."/>
            <person name="Alfaro M."/>
            <person name="Ramirez L."/>
            <person name="Pisabarro A.G."/>
            <person name="Kuo A."/>
            <person name="Tritt A."/>
            <person name="Lipzen A."/>
            <person name="He G."/>
            <person name="Yan M."/>
            <person name="Ng V."/>
            <person name="Cullen D."/>
            <person name="Martin F."/>
            <person name="Rosso M.-N."/>
            <person name="Henrissat B."/>
            <person name="Hibbett D."/>
            <person name="Martinez A.T."/>
            <person name="Grigoriev I.V."/>
        </authorList>
    </citation>
    <scope>NUCLEOTIDE SEQUENCE</scope>
    <source>
        <strain evidence="2">AH 40177</strain>
    </source>
</reference>
<comment type="caution">
    <text evidence="2">The sequence shown here is derived from an EMBL/GenBank/DDBJ whole genome shotgun (WGS) entry which is preliminary data.</text>
</comment>
<feature type="domain" description="DUF6830" evidence="1">
    <location>
        <begin position="680"/>
        <end position="835"/>
    </location>
</feature>
<dbReference type="Pfam" id="PF18759">
    <property type="entry name" value="Plavaka"/>
    <property type="match status" value="1"/>
</dbReference>
<sequence>MALQSLFSDWDGQSAPGNDLPLGDPMEVEEEERERMKPVQISFPGAGQVLGVGKTYMDDFNNDRFAHERLVNLYYPFASRPEWETANFLLNSPLSMREIDQYLKLELTKKNNLSFNTAKKLQERADLLPEVPRWKYRTIKTLPLYPSKVPLVLYYRDAVECLQDLMKSPLIQDSLSFTPLQIFKTSEKVVQIFESWLSGDRAWNMQSQLPKGGTLLGAILSSDKTTISVITGNRVAHPLLISLANIDTSLLSKASLHLFSLLALLPIPKYIDKRTTVRSVLEARLFHECLNIVIEPLKIAARIGRMMSDPVGQLRACFIMLASYIVDTPEASMVSCVGGGGKTSPYSMAIHTDYGDMKRHPPRLSGITLNTIDSIEADGVLPQDIPAYYRESRKKRTNGVENPFWADWPLSEPCEFLTPEPLHHWHKMFWDHDLKWCIQATGAQNLDFLFSIVQPTVGYRRFKEGVASLKQVTGRTHRDVQRYLIPLISGVVSAKFAVALRALQEIRYAAQAPRFSTSSLARIQTTLDEFHLNKEEILTLKARVNPKGEPINNWEIPKLEFLQNIVPSISASGPIMQWTADMTEHAHIDLVKDPARSGNNHAFEIQICRGLDRASRIRRFDLMTAMKDANVDFRLDNNDVEGDEGDEEAVPETISSTEDLVNRLKPVSGKIFGSFRFQTNFFLQSHLLSQNPNAAHPYRIFSEGETAAFSLKRDADLKTMKIDEASILFSLPGFRSALGDYLKRCNQGITTFRIVGRRESQMNCELPFNKISVWSKMRIQAKTYFNVDLVNDPHTIFAAPPGHKSSDIEWPFGRYDCAVVNLDPQFEWPRSSLEGAF</sequence>
<evidence type="ECO:0000259" key="1">
    <source>
        <dbReference type="Pfam" id="PF20722"/>
    </source>
</evidence>
<name>A0A9P5NZM6_9AGAR</name>
<evidence type="ECO:0000313" key="3">
    <source>
        <dbReference type="Proteomes" id="UP000772434"/>
    </source>
</evidence>
<dbReference type="OrthoDB" id="3232986at2759"/>
<accession>A0A9P5NZM6</accession>
<protein>
    <recommendedName>
        <fullName evidence="1">DUF6830 domain-containing protein</fullName>
    </recommendedName>
</protein>
<dbReference type="Pfam" id="PF20722">
    <property type="entry name" value="DUF6830"/>
    <property type="match status" value="1"/>
</dbReference>
<gene>
    <name evidence="2" type="ORF">BDP27DRAFT_1440698</name>
</gene>